<dbReference type="RefSeq" id="WP_014560927.1">
    <property type="nucleotide sequence ID" value="NC_017464.1"/>
</dbReference>
<feature type="transmembrane region" description="Helical" evidence="1">
    <location>
        <begin position="198"/>
        <end position="216"/>
    </location>
</feature>
<dbReference type="STRING" id="945713.IALB_2073"/>
<evidence type="ECO:0000313" key="2">
    <source>
        <dbReference type="EMBL" id="AFH49778.1"/>
    </source>
</evidence>
<dbReference type="eggNOG" id="ENOG5034042">
    <property type="taxonomic scope" value="Bacteria"/>
</dbReference>
<keyword evidence="1" id="KW-0472">Membrane</keyword>
<gene>
    <name evidence="2" type="ordered locus">IALB_2073</name>
</gene>
<dbReference type="EMBL" id="CP003418">
    <property type="protein sequence ID" value="AFH49778.1"/>
    <property type="molecule type" value="Genomic_DNA"/>
</dbReference>
<sequence>MKIYKILSLLLLLYLVALPRFNWRPLPAPLNNFVGTKPFDVEQYEKYVEYFRGNLQIASELEGPFSYRPLVPYLASFLHFDALTSINLINLLLLSLGLIYLIKFLSEINVSEKFITIGLIIFIVSFPVFYYTTSGYIDASLIGILAITNYYLFRSKYFSFSISFTIGILIKETIIIMLPVAAVYYLTNEKTNKKYLKIIVPIFLYLITVIAIRSLVPQKENYIWNPSIENFLYNISRAKTYLTFILTLGIPGVLSLYLIFSDKKKNVSKGLLFPLVTGFLFSFLLWVYSLFSAYSDGRQLWTSYAYTIPLMLELYNSMYINYPLRR</sequence>
<accession>I0ALC1</accession>
<organism evidence="2 3">
    <name type="scientific">Ignavibacterium album (strain DSM 19864 / JCM 16511 / NBRC 101810 / Mat9-16)</name>
    <dbReference type="NCBI Taxonomy" id="945713"/>
    <lineage>
        <taxon>Bacteria</taxon>
        <taxon>Pseudomonadati</taxon>
        <taxon>Ignavibacteriota</taxon>
        <taxon>Ignavibacteria</taxon>
        <taxon>Ignavibacteriales</taxon>
        <taxon>Ignavibacteriaceae</taxon>
        <taxon>Ignavibacterium</taxon>
    </lineage>
</organism>
<dbReference type="KEGG" id="ial:IALB_2073"/>
<keyword evidence="3" id="KW-1185">Reference proteome</keyword>
<feature type="transmembrane region" description="Helical" evidence="1">
    <location>
        <begin position="272"/>
        <end position="291"/>
    </location>
</feature>
<proteinExistence type="predicted"/>
<keyword evidence="1" id="KW-0812">Transmembrane</keyword>
<feature type="transmembrane region" description="Helical" evidence="1">
    <location>
        <begin position="82"/>
        <end position="102"/>
    </location>
</feature>
<feature type="transmembrane region" description="Helical" evidence="1">
    <location>
        <begin position="241"/>
        <end position="260"/>
    </location>
</feature>
<reference evidence="2 3" key="1">
    <citation type="journal article" date="2012" name="Front. Microbiol.">
        <title>Complete genome of Ignavibacterium album, a metabolically versatile, flagellated, facultative anaerobe from the phylum Chlorobi.</title>
        <authorList>
            <person name="Liu Z."/>
            <person name="Frigaard N.-U."/>
            <person name="Vogl K."/>
            <person name="Iino T."/>
            <person name="Ohkuma M."/>
            <person name="Overmann J."/>
            <person name="Bryant D.A."/>
        </authorList>
    </citation>
    <scope>NUCLEOTIDE SEQUENCE [LARGE SCALE GENOMIC DNA]</scope>
    <source>
        <strain evidence="3">DSM 19864 / JCM 16511 / NBRC 101810 / Mat9-16</strain>
    </source>
</reference>
<feature type="transmembrane region" description="Helical" evidence="1">
    <location>
        <begin position="114"/>
        <end position="137"/>
    </location>
</feature>
<name>I0ALC1_IGNAJ</name>
<evidence type="ECO:0008006" key="4">
    <source>
        <dbReference type="Google" id="ProtNLM"/>
    </source>
</evidence>
<keyword evidence="1" id="KW-1133">Transmembrane helix</keyword>
<feature type="transmembrane region" description="Helical" evidence="1">
    <location>
        <begin position="157"/>
        <end position="186"/>
    </location>
</feature>
<dbReference type="HOGENOM" id="CLU_851992_0_0_10"/>
<dbReference type="Proteomes" id="UP000007394">
    <property type="component" value="Chromosome"/>
</dbReference>
<dbReference type="AlphaFoldDB" id="I0ALC1"/>
<evidence type="ECO:0000256" key="1">
    <source>
        <dbReference type="SAM" id="Phobius"/>
    </source>
</evidence>
<dbReference type="OrthoDB" id="942914at2"/>
<evidence type="ECO:0000313" key="3">
    <source>
        <dbReference type="Proteomes" id="UP000007394"/>
    </source>
</evidence>
<protein>
    <recommendedName>
        <fullName evidence="4">Glycosyltransferase RgtA/B/C/D-like domain-containing protein</fullName>
    </recommendedName>
</protein>